<dbReference type="Gene3D" id="3.30.450.20">
    <property type="entry name" value="PAS domain"/>
    <property type="match status" value="1"/>
</dbReference>
<dbReference type="CDD" id="cd01948">
    <property type="entry name" value="EAL"/>
    <property type="match status" value="1"/>
</dbReference>
<dbReference type="InterPro" id="IPR001633">
    <property type="entry name" value="EAL_dom"/>
</dbReference>
<keyword evidence="5" id="KW-1185">Reference proteome</keyword>
<dbReference type="NCBIfam" id="TIGR00229">
    <property type="entry name" value="sensory_box"/>
    <property type="match status" value="1"/>
</dbReference>
<dbReference type="PROSITE" id="PS50883">
    <property type="entry name" value="EAL"/>
    <property type="match status" value="1"/>
</dbReference>
<dbReference type="SMART" id="SM00267">
    <property type="entry name" value="GGDEF"/>
    <property type="match status" value="1"/>
</dbReference>
<dbReference type="InterPro" id="IPR035919">
    <property type="entry name" value="EAL_sf"/>
</dbReference>
<dbReference type="PANTHER" id="PTHR44757:SF2">
    <property type="entry name" value="BIOFILM ARCHITECTURE MAINTENANCE PROTEIN MBAA"/>
    <property type="match status" value="1"/>
</dbReference>
<dbReference type="EMBL" id="JAHBAY010000023">
    <property type="protein sequence ID" value="MBT0774050.1"/>
    <property type="molecule type" value="Genomic_DNA"/>
</dbReference>
<dbReference type="NCBIfam" id="TIGR00254">
    <property type="entry name" value="GGDEF"/>
    <property type="match status" value="1"/>
</dbReference>
<feature type="domain" description="GGDEF" evidence="3">
    <location>
        <begin position="212"/>
        <end position="347"/>
    </location>
</feature>
<dbReference type="SUPFAM" id="SSF55785">
    <property type="entry name" value="PYP-like sensor domain (PAS domain)"/>
    <property type="match status" value="1"/>
</dbReference>
<dbReference type="PANTHER" id="PTHR44757">
    <property type="entry name" value="DIGUANYLATE CYCLASE DGCP"/>
    <property type="match status" value="1"/>
</dbReference>
<dbReference type="InterPro" id="IPR052155">
    <property type="entry name" value="Biofilm_reg_signaling"/>
</dbReference>
<comment type="caution">
    <text evidence="4">The sequence shown here is derived from an EMBL/GenBank/DDBJ whole genome shotgun (WGS) entry which is preliminary data.</text>
</comment>
<dbReference type="CDD" id="cd01949">
    <property type="entry name" value="GGDEF"/>
    <property type="match status" value="1"/>
</dbReference>
<dbReference type="SMART" id="SM00091">
    <property type="entry name" value="PAS"/>
    <property type="match status" value="1"/>
</dbReference>
<sequence length="602" mass="63806">MTQSDLNQNRGLRLAPPALGVPALSPVGARPAGPAVVPSDVIGSLLRILPDAVIGLDRFDLVTHWNEAAERTYGISAAEAIGRRWSDLVDTVHAEGDASTARRQLQVQGRWQGLVRQVSRSGKVVEIESTVAALYDQAGGPRGVVAVNRELGPGGSGASDDTDLTHRATHDSLTGLPNRTVLMEELASSLIWLEAGTATGVGAGAGGPGQRRRLAVLFCDLDGFKDINDGLGHAVGDQVLVAVAQRLRRRCRSADLVARFGGDEFVVVMAVDGVNDAIAMATRIIEVLDTPIVIGDAEVSPGVSVGITVADTVPAGDDPVASLLHDADTAMYHAKGRGRGRYELFDANLRDNVEERLELATAMRRAVGDGELELVYQSRRTCGDRRVTGVEALLRWRHPELGVLGPEVFLSIAERTGRIVELGDWVLRQSLADLAELPDPQLALAVNVSAKQLVSGRLTRSVARALAESGVAPERLVLEVTETAFSDDPAAARRVLHELKALGVVIALDDFGTGWSSLQYLCGLPVDVLKVDRSFVADLPAGTAAGAVVSSVLGLGHGMGLLVVAEGVETPTTLDLLRRMGCDEYQGFIDGEPGDLIDILRR</sequence>
<evidence type="ECO:0000313" key="5">
    <source>
        <dbReference type="Proteomes" id="UP001197247"/>
    </source>
</evidence>
<dbReference type="Pfam" id="PF00990">
    <property type="entry name" value="GGDEF"/>
    <property type="match status" value="1"/>
</dbReference>
<dbReference type="SUPFAM" id="SSF55073">
    <property type="entry name" value="Nucleotide cyclase"/>
    <property type="match status" value="1"/>
</dbReference>
<dbReference type="InterPro" id="IPR035965">
    <property type="entry name" value="PAS-like_dom_sf"/>
</dbReference>
<dbReference type="Pfam" id="PF00563">
    <property type="entry name" value="EAL"/>
    <property type="match status" value="1"/>
</dbReference>
<dbReference type="InterPro" id="IPR000160">
    <property type="entry name" value="GGDEF_dom"/>
</dbReference>
<organism evidence="4 5">
    <name type="scientific">Kineosporia corallincola</name>
    <dbReference type="NCBI Taxonomy" id="2835133"/>
    <lineage>
        <taxon>Bacteria</taxon>
        <taxon>Bacillati</taxon>
        <taxon>Actinomycetota</taxon>
        <taxon>Actinomycetes</taxon>
        <taxon>Kineosporiales</taxon>
        <taxon>Kineosporiaceae</taxon>
        <taxon>Kineosporia</taxon>
    </lineage>
</organism>
<evidence type="ECO:0000259" key="3">
    <source>
        <dbReference type="PROSITE" id="PS50887"/>
    </source>
</evidence>
<evidence type="ECO:0000313" key="4">
    <source>
        <dbReference type="EMBL" id="MBT0774050.1"/>
    </source>
</evidence>
<dbReference type="Proteomes" id="UP001197247">
    <property type="component" value="Unassembled WGS sequence"/>
</dbReference>
<name>A0ABS5TTG1_9ACTN</name>
<dbReference type="Gene3D" id="3.30.70.270">
    <property type="match status" value="1"/>
</dbReference>
<dbReference type="PROSITE" id="PS50887">
    <property type="entry name" value="GGDEF"/>
    <property type="match status" value="1"/>
</dbReference>
<evidence type="ECO:0000259" key="2">
    <source>
        <dbReference type="PROSITE" id="PS50883"/>
    </source>
</evidence>
<dbReference type="SUPFAM" id="SSF141868">
    <property type="entry name" value="EAL domain-like"/>
    <property type="match status" value="1"/>
</dbReference>
<dbReference type="InterPro" id="IPR029787">
    <property type="entry name" value="Nucleotide_cyclase"/>
</dbReference>
<evidence type="ECO:0000259" key="1">
    <source>
        <dbReference type="PROSITE" id="PS50112"/>
    </source>
</evidence>
<dbReference type="SMART" id="SM00052">
    <property type="entry name" value="EAL"/>
    <property type="match status" value="1"/>
</dbReference>
<dbReference type="Gene3D" id="3.20.20.450">
    <property type="entry name" value="EAL domain"/>
    <property type="match status" value="1"/>
</dbReference>
<dbReference type="InterPro" id="IPR013767">
    <property type="entry name" value="PAS_fold"/>
</dbReference>
<protein>
    <submittedName>
        <fullName evidence="4">EAL domain-containing protein</fullName>
    </submittedName>
</protein>
<gene>
    <name evidence="4" type="ORF">KIH74_34210</name>
</gene>
<reference evidence="4 5" key="1">
    <citation type="submission" date="2021-05" db="EMBL/GenBank/DDBJ databases">
        <title>Kineosporia and Streptomyces sp. nov. two new marine actinobacteria isolated from Coral.</title>
        <authorList>
            <person name="Buangrab K."/>
            <person name="Sutthacheep M."/>
            <person name="Yeemin T."/>
            <person name="Harunari E."/>
            <person name="Igarashi Y."/>
            <person name="Kanchanasin P."/>
            <person name="Tanasupawat S."/>
            <person name="Phongsopitanun W."/>
        </authorList>
    </citation>
    <scope>NUCLEOTIDE SEQUENCE [LARGE SCALE GENOMIC DNA]</scope>
    <source>
        <strain evidence="4 5">J2-2</strain>
    </source>
</reference>
<dbReference type="Pfam" id="PF00989">
    <property type="entry name" value="PAS"/>
    <property type="match status" value="1"/>
</dbReference>
<dbReference type="RefSeq" id="WP_214160590.1">
    <property type="nucleotide sequence ID" value="NZ_JAHBAY010000023.1"/>
</dbReference>
<dbReference type="InterPro" id="IPR000014">
    <property type="entry name" value="PAS"/>
</dbReference>
<dbReference type="InterPro" id="IPR043128">
    <property type="entry name" value="Rev_trsase/Diguanyl_cyclase"/>
</dbReference>
<dbReference type="CDD" id="cd00130">
    <property type="entry name" value="PAS"/>
    <property type="match status" value="1"/>
</dbReference>
<accession>A0ABS5TTG1</accession>
<dbReference type="PROSITE" id="PS50112">
    <property type="entry name" value="PAS"/>
    <property type="match status" value="1"/>
</dbReference>
<feature type="domain" description="PAS" evidence="1">
    <location>
        <begin position="38"/>
        <end position="95"/>
    </location>
</feature>
<proteinExistence type="predicted"/>
<feature type="domain" description="EAL" evidence="2">
    <location>
        <begin position="356"/>
        <end position="602"/>
    </location>
</feature>